<dbReference type="Gene3D" id="4.10.410.10">
    <property type="entry name" value="Pancreatic trypsin inhibitor Kunitz domain"/>
    <property type="match status" value="1"/>
</dbReference>
<dbReference type="EMBL" id="GEDV01006659">
    <property type="protein sequence ID" value="JAP81898.1"/>
    <property type="molecule type" value="Transcribed_RNA"/>
</dbReference>
<evidence type="ECO:0000256" key="1">
    <source>
        <dbReference type="SAM" id="Phobius"/>
    </source>
</evidence>
<proteinExistence type="predicted"/>
<name>A0A131YTG1_RHIAP</name>
<dbReference type="InterPro" id="IPR036880">
    <property type="entry name" value="Kunitz_BPTI_sf"/>
</dbReference>
<feature type="transmembrane region" description="Helical" evidence="1">
    <location>
        <begin position="6"/>
        <end position="25"/>
    </location>
</feature>
<keyword evidence="1" id="KW-0812">Transmembrane</keyword>
<dbReference type="GO" id="GO:0004867">
    <property type="term" value="F:serine-type endopeptidase inhibitor activity"/>
    <property type="evidence" value="ECO:0007669"/>
    <property type="project" value="InterPro"/>
</dbReference>
<dbReference type="SUPFAM" id="SSF57362">
    <property type="entry name" value="BPTI-like"/>
    <property type="match status" value="1"/>
</dbReference>
<sequence>MAPTHTLSIVLISICLFYLIATHALRNPQICDRHRVRGHCQYRTACLCDHRLRFGRRFSSLYYYNRRINRCQRYGEVFNCNAFNSRLLCEATCAVPDAAR</sequence>
<reference evidence="2" key="1">
    <citation type="journal article" date="2016" name="Ticks Tick Borne Dis.">
        <title>De novo assembly and annotation of the salivary gland transcriptome of Rhipicephalus appendiculatus male and female ticks during blood feeding.</title>
        <authorList>
            <person name="de Castro M.H."/>
            <person name="de Klerk D."/>
            <person name="Pienaar R."/>
            <person name="Latif A.A."/>
            <person name="Rees D.J."/>
            <person name="Mans B.J."/>
        </authorList>
    </citation>
    <scope>NUCLEOTIDE SEQUENCE</scope>
    <source>
        <tissue evidence="2">Salivary glands</tissue>
    </source>
</reference>
<keyword evidence="1" id="KW-1133">Transmembrane helix</keyword>
<dbReference type="AlphaFoldDB" id="A0A131YTG1"/>
<protein>
    <submittedName>
        <fullName evidence="2">Pancreatic trypsin inhibitor</fullName>
    </submittedName>
</protein>
<evidence type="ECO:0000313" key="2">
    <source>
        <dbReference type="EMBL" id="JAP81898.1"/>
    </source>
</evidence>
<accession>A0A131YTG1</accession>
<organism evidence="2">
    <name type="scientific">Rhipicephalus appendiculatus</name>
    <name type="common">Brown ear tick</name>
    <dbReference type="NCBI Taxonomy" id="34631"/>
    <lineage>
        <taxon>Eukaryota</taxon>
        <taxon>Metazoa</taxon>
        <taxon>Ecdysozoa</taxon>
        <taxon>Arthropoda</taxon>
        <taxon>Chelicerata</taxon>
        <taxon>Arachnida</taxon>
        <taxon>Acari</taxon>
        <taxon>Parasitiformes</taxon>
        <taxon>Ixodida</taxon>
        <taxon>Ixodoidea</taxon>
        <taxon>Ixodidae</taxon>
        <taxon>Rhipicephalinae</taxon>
        <taxon>Rhipicephalus</taxon>
        <taxon>Rhipicephalus</taxon>
    </lineage>
</organism>
<keyword evidence="1" id="KW-0472">Membrane</keyword>